<evidence type="ECO:0000313" key="2">
    <source>
        <dbReference type="EMBL" id="CAG9560857.1"/>
    </source>
</evidence>
<sequence length="77" mass="9076">MSRRRDEEQQQDGPTRSPDRRSSSKNRLDVKMYEGSRTGWDRSEHEPGVGQHLQPGLTTYTYGHQRLCLITFRRQIT</sequence>
<protein>
    <submittedName>
        <fullName evidence="2">(African queen) hypothetical protein</fullName>
    </submittedName>
</protein>
<evidence type="ECO:0000313" key="3">
    <source>
        <dbReference type="Proteomes" id="UP000789524"/>
    </source>
</evidence>
<dbReference type="AlphaFoldDB" id="A0A8J2QE58"/>
<evidence type="ECO:0000256" key="1">
    <source>
        <dbReference type="SAM" id="MobiDB-lite"/>
    </source>
</evidence>
<proteinExistence type="predicted"/>
<accession>A0A8J2QE58</accession>
<name>A0A8J2QE58_9NEOP</name>
<organism evidence="2 3">
    <name type="scientific">Danaus chrysippus</name>
    <name type="common">African queen</name>
    <dbReference type="NCBI Taxonomy" id="151541"/>
    <lineage>
        <taxon>Eukaryota</taxon>
        <taxon>Metazoa</taxon>
        <taxon>Ecdysozoa</taxon>
        <taxon>Arthropoda</taxon>
        <taxon>Hexapoda</taxon>
        <taxon>Insecta</taxon>
        <taxon>Pterygota</taxon>
        <taxon>Neoptera</taxon>
        <taxon>Endopterygota</taxon>
        <taxon>Lepidoptera</taxon>
        <taxon>Glossata</taxon>
        <taxon>Ditrysia</taxon>
        <taxon>Papilionoidea</taxon>
        <taxon>Nymphalidae</taxon>
        <taxon>Danainae</taxon>
        <taxon>Danaini</taxon>
        <taxon>Danaina</taxon>
        <taxon>Danaus</taxon>
        <taxon>Anosia</taxon>
    </lineage>
</organism>
<dbReference type="EMBL" id="CAKASE010000046">
    <property type="protein sequence ID" value="CAG9560857.1"/>
    <property type="molecule type" value="Genomic_DNA"/>
</dbReference>
<feature type="region of interest" description="Disordered" evidence="1">
    <location>
        <begin position="1"/>
        <end position="53"/>
    </location>
</feature>
<keyword evidence="3" id="KW-1185">Reference proteome</keyword>
<gene>
    <name evidence="2" type="ORF">DCHRY22_LOCUS2457</name>
</gene>
<feature type="compositionally biased region" description="Basic and acidic residues" evidence="1">
    <location>
        <begin position="17"/>
        <end position="47"/>
    </location>
</feature>
<dbReference type="Proteomes" id="UP000789524">
    <property type="component" value="Unassembled WGS sequence"/>
</dbReference>
<reference evidence="2" key="1">
    <citation type="submission" date="2021-09" db="EMBL/GenBank/DDBJ databases">
        <authorList>
            <person name="Martin H S."/>
        </authorList>
    </citation>
    <scope>NUCLEOTIDE SEQUENCE</scope>
</reference>
<comment type="caution">
    <text evidence="2">The sequence shown here is derived from an EMBL/GenBank/DDBJ whole genome shotgun (WGS) entry which is preliminary data.</text>
</comment>